<dbReference type="InterPro" id="IPR017896">
    <property type="entry name" value="4Fe4S_Fe-S-bd"/>
</dbReference>
<accession>A0A9J6P1N5</accession>
<gene>
    <name evidence="8" type="ORF">KDK92_08600</name>
</gene>
<dbReference type="InterPro" id="IPR050157">
    <property type="entry name" value="PSI_iron-sulfur_center"/>
</dbReference>
<dbReference type="PROSITE" id="PS00198">
    <property type="entry name" value="4FE4S_FER_1"/>
    <property type="match status" value="1"/>
</dbReference>
<sequence length="374" mass="41053">MKSKVYFVNLRAKNPGENKINKLKMLFDKMDIASNIEKDDLTAIKLHFGESGGDGFINPIFVRPIVDKIKEAEGKPFLTDTNTLYSGSRFNAVDHMNTAIEHGFVPSVVGAPVIISDGLKSEYIKEVEINKKHFDKAKIAGDIVDADAMIVMSHFKGHEMAGFGGAIKNLAMGCAPAAGKQEQHALRPLVVEKKCVGCGKCIEVCPQEAIKMKNHVSCINKGKCVGCGECMTVCAPKAIKFDWSTDLLEFCEKMAEYAYASVKNKEKKVAYINFLMNITPHCDCVPWSDAPIVPDIGILASVDPVAIDKASLDLVNKQIALSNTLLEENANKNEKCNCGKGHFNELWENTHGEIQISYGEEIGMGSSEYELIEI</sequence>
<dbReference type="PROSITE" id="PS51379">
    <property type="entry name" value="4FE4S_FER_2"/>
    <property type="match status" value="2"/>
</dbReference>
<dbReference type="GO" id="GO:0051539">
    <property type="term" value="F:4 iron, 4 sulfur cluster binding"/>
    <property type="evidence" value="ECO:0007669"/>
    <property type="project" value="UniProtKB-KW"/>
</dbReference>
<dbReference type="InterPro" id="IPR017900">
    <property type="entry name" value="4Fe4S_Fe_S_CS"/>
</dbReference>
<feature type="domain" description="4Fe-4S ferredoxin-type" evidence="7">
    <location>
        <begin position="186"/>
        <end position="215"/>
    </location>
</feature>
<dbReference type="EMBL" id="JAGSOJ010000002">
    <property type="protein sequence ID" value="MCM1989797.1"/>
    <property type="molecule type" value="Genomic_DNA"/>
</dbReference>
<name>A0A9J6P1N5_9CLOT</name>
<evidence type="ECO:0000256" key="6">
    <source>
        <dbReference type="ARBA" id="ARBA00023014"/>
    </source>
</evidence>
<keyword evidence="6" id="KW-0411">Iron-sulfur</keyword>
<keyword evidence="4" id="KW-0479">Metal-binding</keyword>
<dbReference type="Pfam" id="PF12838">
    <property type="entry name" value="Fer4_7"/>
    <property type="match status" value="1"/>
</dbReference>
<dbReference type="Proteomes" id="UP001056429">
    <property type="component" value="Unassembled WGS sequence"/>
</dbReference>
<keyword evidence="9" id="KW-1185">Reference proteome</keyword>
<evidence type="ECO:0000313" key="8">
    <source>
        <dbReference type="EMBL" id="MCM1989797.1"/>
    </source>
</evidence>
<dbReference type="Gene3D" id="3.40.50.11440">
    <property type="match status" value="1"/>
</dbReference>
<evidence type="ECO:0000256" key="2">
    <source>
        <dbReference type="ARBA" id="ARBA00013529"/>
    </source>
</evidence>
<feature type="domain" description="4Fe-4S ferredoxin-type" evidence="7">
    <location>
        <begin position="219"/>
        <end position="244"/>
    </location>
</feature>
<reference evidence="8" key="1">
    <citation type="journal article" date="2021" name="mSystems">
        <title>Bacteria and Archaea Synergistically Convert Glycine Betaine to Biogenic Methane in the Formosa Cold Seep of the South China Sea.</title>
        <authorList>
            <person name="Li L."/>
            <person name="Zhang W."/>
            <person name="Zhang S."/>
            <person name="Song L."/>
            <person name="Sun Q."/>
            <person name="Zhang H."/>
            <person name="Xiang H."/>
            <person name="Dong X."/>
        </authorList>
    </citation>
    <scope>NUCLEOTIDE SEQUENCE</scope>
    <source>
        <strain evidence="8">ZWT</strain>
    </source>
</reference>
<evidence type="ECO:0000256" key="4">
    <source>
        <dbReference type="ARBA" id="ARBA00022723"/>
    </source>
</evidence>
<dbReference type="GO" id="GO:0046872">
    <property type="term" value="F:metal ion binding"/>
    <property type="evidence" value="ECO:0007669"/>
    <property type="project" value="UniProtKB-KW"/>
</dbReference>
<dbReference type="Pfam" id="PF04015">
    <property type="entry name" value="DUF362"/>
    <property type="match status" value="1"/>
</dbReference>
<dbReference type="AlphaFoldDB" id="A0A9J6P1N5"/>
<comment type="caution">
    <text evidence="8">The sequence shown here is derived from an EMBL/GenBank/DDBJ whole genome shotgun (WGS) entry which is preliminary data.</text>
</comment>
<dbReference type="Gene3D" id="3.30.70.20">
    <property type="match status" value="1"/>
</dbReference>
<evidence type="ECO:0000256" key="3">
    <source>
        <dbReference type="ARBA" id="ARBA00022485"/>
    </source>
</evidence>
<proteinExistence type="predicted"/>
<keyword evidence="5" id="KW-0408">Iron</keyword>
<evidence type="ECO:0000313" key="9">
    <source>
        <dbReference type="Proteomes" id="UP001056429"/>
    </source>
</evidence>
<dbReference type="InterPro" id="IPR007160">
    <property type="entry name" value="DUF362"/>
</dbReference>
<dbReference type="RefSeq" id="WP_250858821.1">
    <property type="nucleotide sequence ID" value="NZ_JAGSOJ010000002.1"/>
</dbReference>
<dbReference type="SUPFAM" id="SSF54862">
    <property type="entry name" value="4Fe-4S ferredoxins"/>
    <property type="match status" value="1"/>
</dbReference>
<organism evidence="8 9">
    <name type="scientific">Oceanirhabdus seepicola</name>
    <dbReference type="NCBI Taxonomy" id="2828781"/>
    <lineage>
        <taxon>Bacteria</taxon>
        <taxon>Bacillati</taxon>
        <taxon>Bacillota</taxon>
        <taxon>Clostridia</taxon>
        <taxon>Eubacteriales</taxon>
        <taxon>Clostridiaceae</taxon>
        <taxon>Oceanirhabdus</taxon>
    </lineage>
</organism>
<evidence type="ECO:0000259" key="7">
    <source>
        <dbReference type="PROSITE" id="PS51379"/>
    </source>
</evidence>
<evidence type="ECO:0000256" key="1">
    <source>
        <dbReference type="ARBA" id="ARBA00003532"/>
    </source>
</evidence>
<evidence type="ECO:0000256" key="5">
    <source>
        <dbReference type="ARBA" id="ARBA00023004"/>
    </source>
</evidence>
<reference evidence="8" key="2">
    <citation type="submission" date="2021-04" db="EMBL/GenBank/DDBJ databases">
        <authorList>
            <person name="Dong X."/>
        </authorList>
    </citation>
    <scope>NUCLEOTIDE SEQUENCE</scope>
    <source>
        <strain evidence="8">ZWT</strain>
    </source>
</reference>
<dbReference type="PANTHER" id="PTHR24960:SF83">
    <property type="entry name" value="4FE-4S FERREDOXIN-TYPE DOMAIN-CONTAINING PROTEIN"/>
    <property type="match status" value="1"/>
</dbReference>
<comment type="function">
    <text evidence="1">Ferredoxins are iron-sulfur proteins that transfer electrons in a wide variety of metabolic reactions.</text>
</comment>
<dbReference type="PANTHER" id="PTHR24960">
    <property type="entry name" value="PHOTOSYSTEM I IRON-SULFUR CENTER-RELATED"/>
    <property type="match status" value="1"/>
</dbReference>
<protein>
    <recommendedName>
        <fullName evidence="2">Ferredoxin</fullName>
    </recommendedName>
</protein>
<keyword evidence="3" id="KW-0004">4Fe-4S</keyword>